<accession>A0A3M8K7I6</accession>
<sequence length="388" mass="41147">MLMHSKSVKLPSSMGTTMTGTIDFPDGEPVAYAIFAHCFTCSRFAPAASRVCKTLSEHGIAALRFDFPGLGQSEGNFADTSFSSNVADIIAASDWLTENYSAPQLLVGHSLGGAAALQAATKPEMKHLAAVATLGAPFDPAHSVLHFADRVKDADEDGSVTVVLGGRDIVISKEFLEDLADTNPEAYLPDLRKPLMLIHSPIDTTVGVDNAQKIFRKTRYPKSLVSIDKADHLFTRGTTAQRAGHMIAEWAHPYFTPDHLPVAVGPEEVRSSTAAGTRFGDVVRTEKREIVTDRAKGDGGKGQGFSAVDLVMSALAAATSQAVRAAAKGMPLDDVEVSIIHASGATFQRKISLSGQLSQQQRQTLLKAATSSSIQGMLSGANIMDVPA</sequence>
<reference evidence="2 3" key="1">
    <citation type="submission" date="2018-02" db="EMBL/GenBank/DDBJ databases">
        <title>Corynebacterium alimpuense sp. nov., a marine obligate actinomycete isolated from sediments of Valparaiso bay, Chile.</title>
        <authorList>
            <person name="Claverias F."/>
            <person name="Gonzales-Siles L."/>
            <person name="Salva-Serra F."/>
            <person name="Inganaes E."/>
            <person name="Molin K."/>
            <person name="Cumsille A."/>
            <person name="Undabarrena A."/>
            <person name="Couve E."/>
            <person name="Moore E.R.B."/>
            <person name="Gomila M."/>
            <person name="Camara B."/>
        </authorList>
    </citation>
    <scope>NUCLEOTIDE SEQUENCE [LARGE SCALE GENOMIC DNA]</scope>
    <source>
        <strain evidence="2 3">CCUG 69366</strain>
    </source>
</reference>
<dbReference type="InterPro" id="IPR015946">
    <property type="entry name" value="KH_dom-like_a/b"/>
</dbReference>
<dbReference type="Pfam" id="PF12146">
    <property type="entry name" value="Hydrolase_4"/>
    <property type="match status" value="1"/>
</dbReference>
<dbReference type="OrthoDB" id="9789573at2"/>
<dbReference type="Gene3D" id="3.30.300.20">
    <property type="match status" value="1"/>
</dbReference>
<dbReference type="PANTHER" id="PTHR43265:SF1">
    <property type="entry name" value="ESTERASE ESTD"/>
    <property type="match status" value="1"/>
</dbReference>
<evidence type="ECO:0000313" key="3">
    <source>
        <dbReference type="Proteomes" id="UP000266975"/>
    </source>
</evidence>
<protein>
    <submittedName>
        <fullName evidence="2">Alpha/beta hydrolase</fullName>
    </submittedName>
</protein>
<dbReference type="Gene3D" id="3.40.50.1820">
    <property type="entry name" value="alpha/beta hydrolase"/>
    <property type="match status" value="1"/>
</dbReference>
<dbReference type="InterPro" id="IPR029058">
    <property type="entry name" value="AB_hydrolase_fold"/>
</dbReference>
<comment type="caution">
    <text evidence="2">The sequence shown here is derived from an EMBL/GenBank/DDBJ whole genome shotgun (WGS) entry which is preliminary data.</text>
</comment>
<evidence type="ECO:0000259" key="1">
    <source>
        <dbReference type="Pfam" id="PF12146"/>
    </source>
</evidence>
<dbReference type="GO" id="GO:0052689">
    <property type="term" value="F:carboxylic ester hydrolase activity"/>
    <property type="evidence" value="ECO:0007669"/>
    <property type="project" value="TreeGrafter"/>
</dbReference>
<keyword evidence="3" id="KW-1185">Reference proteome</keyword>
<feature type="domain" description="Serine aminopeptidase S33" evidence="1">
    <location>
        <begin position="49"/>
        <end position="144"/>
    </location>
</feature>
<dbReference type="AlphaFoldDB" id="A0A3M8K7I6"/>
<organism evidence="2 3">
    <name type="scientific">Corynebacterium alimapuense</name>
    <dbReference type="NCBI Taxonomy" id="1576874"/>
    <lineage>
        <taxon>Bacteria</taxon>
        <taxon>Bacillati</taxon>
        <taxon>Actinomycetota</taxon>
        <taxon>Actinomycetes</taxon>
        <taxon>Mycobacteriales</taxon>
        <taxon>Corynebacteriaceae</taxon>
        <taxon>Corynebacterium</taxon>
    </lineage>
</organism>
<evidence type="ECO:0000313" key="2">
    <source>
        <dbReference type="EMBL" id="RNE49110.1"/>
    </source>
</evidence>
<dbReference type="InterPro" id="IPR053145">
    <property type="entry name" value="AB_hydrolase_Est10"/>
</dbReference>
<proteinExistence type="predicted"/>
<dbReference type="PANTHER" id="PTHR43265">
    <property type="entry name" value="ESTERASE ESTD"/>
    <property type="match status" value="1"/>
</dbReference>
<name>A0A3M8K7I6_9CORY</name>
<dbReference type="Proteomes" id="UP000266975">
    <property type="component" value="Unassembled WGS sequence"/>
</dbReference>
<dbReference type="SUPFAM" id="SSF82784">
    <property type="entry name" value="OsmC-like"/>
    <property type="match status" value="1"/>
</dbReference>
<dbReference type="InterPro" id="IPR022742">
    <property type="entry name" value="Hydrolase_4"/>
</dbReference>
<dbReference type="EMBL" id="PTJO01000003">
    <property type="protein sequence ID" value="RNE49110.1"/>
    <property type="molecule type" value="Genomic_DNA"/>
</dbReference>
<dbReference type="InterPro" id="IPR036102">
    <property type="entry name" value="OsmC/Ohrsf"/>
</dbReference>
<dbReference type="SUPFAM" id="SSF53474">
    <property type="entry name" value="alpha/beta-Hydrolases"/>
    <property type="match status" value="1"/>
</dbReference>
<keyword evidence="2" id="KW-0378">Hydrolase</keyword>
<gene>
    <name evidence="2" type="ORF">C5L39_01590</name>
</gene>